<dbReference type="AlphaFoldDB" id="A0A914ZI85"/>
<evidence type="ECO:0000313" key="2">
    <source>
        <dbReference type="WBParaSite" id="PgB04_g121_t20"/>
    </source>
</evidence>
<keyword evidence="1" id="KW-1185">Reference proteome</keyword>
<proteinExistence type="predicted"/>
<accession>A0A914ZI85</accession>
<protein>
    <submittedName>
        <fullName evidence="2">Secreted protein</fullName>
    </submittedName>
</protein>
<dbReference type="Proteomes" id="UP000887569">
    <property type="component" value="Unplaced"/>
</dbReference>
<sequence length="134" mass="15728">MSQVPLYDRHTFSDTVATCVLQKWKVLWPLLRSFFGLRHCEAVEWNHSSSMKNGFCSIVACEFRLRFRLLFGLSHRHLICYVFRTRMLISAKADLLICLLNVTSHCFSLLIWLSRWASEVSFEGNVLVFFFLCI</sequence>
<dbReference type="WBParaSite" id="PgB04_g121_t20">
    <property type="protein sequence ID" value="PgB04_g121_t20"/>
    <property type="gene ID" value="PgB04_g121"/>
</dbReference>
<evidence type="ECO:0000313" key="1">
    <source>
        <dbReference type="Proteomes" id="UP000887569"/>
    </source>
</evidence>
<name>A0A914ZI85_PARUN</name>
<reference evidence="2" key="1">
    <citation type="submission" date="2022-11" db="UniProtKB">
        <authorList>
            <consortium name="WormBaseParasite"/>
        </authorList>
    </citation>
    <scope>IDENTIFICATION</scope>
</reference>
<organism evidence="1 2">
    <name type="scientific">Parascaris univalens</name>
    <name type="common">Nematode worm</name>
    <dbReference type="NCBI Taxonomy" id="6257"/>
    <lineage>
        <taxon>Eukaryota</taxon>
        <taxon>Metazoa</taxon>
        <taxon>Ecdysozoa</taxon>
        <taxon>Nematoda</taxon>
        <taxon>Chromadorea</taxon>
        <taxon>Rhabditida</taxon>
        <taxon>Spirurina</taxon>
        <taxon>Ascaridomorpha</taxon>
        <taxon>Ascaridoidea</taxon>
        <taxon>Ascarididae</taxon>
        <taxon>Parascaris</taxon>
    </lineage>
</organism>